<proteinExistence type="predicted"/>
<comment type="caution">
    <text evidence="2">The sequence shown here is derived from an EMBL/GenBank/DDBJ whole genome shotgun (WGS) entry which is preliminary data.</text>
</comment>
<evidence type="ECO:0008006" key="4">
    <source>
        <dbReference type="Google" id="ProtNLM"/>
    </source>
</evidence>
<accession>A0ABR3EIZ6</accession>
<reference evidence="2 3" key="1">
    <citation type="submission" date="2024-02" db="EMBL/GenBank/DDBJ databases">
        <title>A draft genome for the cacao thread blight pathogen Marasmius crinis-equi.</title>
        <authorList>
            <person name="Cohen S.P."/>
            <person name="Baruah I.K."/>
            <person name="Amoako-Attah I."/>
            <person name="Bukari Y."/>
            <person name="Meinhardt L.W."/>
            <person name="Bailey B.A."/>
        </authorList>
    </citation>
    <scope>NUCLEOTIDE SEQUENCE [LARGE SCALE GENOMIC DNA]</scope>
    <source>
        <strain evidence="2 3">GH-76</strain>
    </source>
</reference>
<feature type="region of interest" description="Disordered" evidence="1">
    <location>
        <begin position="33"/>
        <end position="93"/>
    </location>
</feature>
<evidence type="ECO:0000313" key="3">
    <source>
        <dbReference type="Proteomes" id="UP001465976"/>
    </source>
</evidence>
<gene>
    <name evidence="2" type="ORF">V5O48_019224</name>
</gene>
<feature type="compositionally biased region" description="Polar residues" evidence="1">
    <location>
        <begin position="33"/>
        <end position="42"/>
    </location>
</feature>
<protein>
    <recommendedName>
        <fullName evidence="4">Tryptophan 2,3-dioxygenase</fullName>
    </recommendedName>
</protein>
<evidence type="ECO:0000313" key="2">
    <source>
        <dbReference type="EMBL" id="KAL0562854.1"/>
    </source>
</evidence>
<organism evidence="2 3">
    <name type="scientific">Marasmius crinis-equi</name>
    <dbReference type="NCBI Taxonomy" id="585013"/>
    <lineage>
        <taxon>Eukaryota</taxon>
        <taxon>Fungi</taxon>
        <taxon>Dikarya</taxon>
        <taxon>Basidiomycota</taxon>
        <taxon>Agaricomycotina</taxon>
        <taxon>Agaricomycetes</taxon>
        <taxon>Agaricomycetidae</taxon>
        <taxon>Agaricales</taxon>
        <taxon>Marasmiineae</taxon>
        <taxon>Marasmiaceae</taxon>
        <taxon>Marasmius</taxon>
    </lineage>
</organism>
<dbReference type="EMBL" id="JBAHYK010004364">
    <property type="protein sequence ID" value="KAL0562854.1"/>
    <property type="molecule type" value="Genomic_DNA"/>
</dbReference>
<evidence type="ECO:0000256" key="1">
    <source>
        <dbReference type="SAM" id="MobiDB-lite"/>
    </source>
</evidence>
<keyword evidence="3" id="KW-1185">Reference proteome</keyword>
<dbReference type="Proteomes" id="UP001465976">
    <property type="component" value="Unassembled WGS sequence"/>
</dbReference>
<name>A0ABR3EIZ6_9AGAR</name>
<sequence length="263" mass="30546">MQSGHDFYDYYEDAIPLEQISRSRPSILETYSSATIKTSGSSDADETPPLSPDGNESLLTHSFSSLGDFEELEEDAEPHGHSTETREGKKPERPICYDTLIDDIVSETAGANRMDDNEEGWYGLEYTLELSVKERRASETYSYDESAGEFSKSHESWAALRRGTIHPFFEDEDYYQWKNWHRYLDREDERRKHRKGLEFKARSKDLAWLYLAEMKTRDVYYWQLEVFGMAGDDVKEHLASITEYRKAGDRLIRPYLVSLADGL</sequence>
<feature type="compositionally biased region" description="Basic and acidic residues" evidence="1">
    <location>
        <begin position="77"/>
        <end position="93"/>
    </location>
</feature>